<keyword evidence="2 3" id="KW-0175">Coiled coil</keyword>
<evidence type="ECO:0000313" key="6">
    <source>
        <dbReference type="RefSeq" id="XP_033778172.1"/>
    </source>
</evidence>
<evidence type="ECO:0000313" key="5">
    <source>
        <dbReference type="Proteomes" id="UP000515159"/>
    </source>
</evidence>
<dbReference type="Proteomes" id="UP000515159">
    <property type="component" value="Chromosome 1"/>
</dbReference>
<accession>A0A6P8NPP6</accession>
<dbReference type="Gene3D" id="1.10.287.1490">
    <property type="match status" value="1"/>
</dbReference>
<dbReference type="GO" id="GO:0072393">
    <property type="term" value="P:microtubule anchoring at microtubule organizing center"/>
    <property type="evidence" value="ECO:0007669"/>
    <property type="project" value="TreeGrafter"/>
</dbReference>
<feature type="compositionally biased region" description="Basic residues" evidence="4">
    <location>
        <begin position="811"/>
        <end position="829"/>
    </location>
</feature>
<gene>
    <name evidence="6" type="primary">LOC117349164</name>
</gene>
<dbReference type="InterPro" id="IPR018477">
    <property type="entry name" value="BICD"/>
</dbReference>
<dbReference type="GO" id="GO:0005829">
    <property type="term" value="C:cytosol"/>
    <property type="evidence" value="ECO:0007669"/>
    <property type="project" value="TreeGrafter"/>
</dbReference>
<dbReference type="Pfam" id="PF09730">
    <property type="entry name" value="BicD"/>
    <property type="match status" value="1"/>
</dbReference>
<dbReference type="PANTHER" id="PTHR31233">
    <property type="entry name" value="BICAUDAL D FAMILY MEMBER"/>
    <property type="match status" value="1"/>
</dbReference>
<dbReference type="AlphaFoldDB" id="A0A6P8NPP6"/>
<dbReference type="OrthoDB" id="10069295at2759"/>
<dbReference type="RefSeq" id="XP_033778172.1">
    <property type="nucleotide sequence ID" value="XM_033922281.1"/>
</dbReference>
<dbReference type="Gene3D" id="6.10.250.2470">
    <property type="match status" value="1"/>
</dbReference>
<protein>
    <submittedName>
        <fullName evidence="6">Protein bicaudal D homolog 2-like isoform X1</fullName>
    </submittedName>
</protein>
<evidence type="ECO:0000256" key="3">
    <source>
        <dbReference type="SAM" id="Coils"/>
    </source>
</evidence>
<feature type="coiled-coil region" evidence="3">
    <location>
        <begin position="459"/>
        <end position="497"/>
    </location>
</feature>
<dbReference type="GO" id="GO:0070507">
    <property type="term" value="P:regulation of microtubule cytoskeleton organization"/>
    <property type="evidence" value="ECO:0007669"/>
    <property type="project" value="TreeGrafter"/>
</dbReference>
<evidence type="ECO:0000256" key="2">
    <source>
        <dbReference type="ARBA" id="ARBA00023054"/>
    </source>
</evidence>
<dbReference type="GO" id="GO:0034452">
    <property type="term" value="F:dynactin binding"/>
    <property type="evidence" value="ECO:0007669"/>
    <property type="project" value="TreeGrafter"/>
</dbReference>
<dbReference type="KEGG" id="gsh:117349164"/>
<dbReference type="GO" id="GO:0005794">
    <property type="term" value="C:Golgi apparatus"/>
    <property type="evidence" value="ECO:0007669"/>
    <property type="project" value="TreeGrafter"/>
</dbReference>
<dbReference type="InParanoid" id="A0A6P8NPP6"/>
<proteinExistence type="inferred from homology"/>
<feature type="coiled-coil region" evidence="3">
    <location>
        <begin position="64"/>
        <end position="312"/>
    </location>
</feature>
<organism evidence="5 6">
    <name type="scientific">Geotrypetes seraphini</name>
    <name type="common">Gaboon caecilian</name>
    <name type="synonym">Caecilia seraphini</name>
    <dbReference type="NCBI Taxonomy" id="260995"/>
    <lineage>
        <taxon>Eukaryota</taxon>
        <taxon>Metazoa</taxon>
        <taxon>Chordata</taxon>
        <taxon>Craniata</taxon>
        <taxon>Vertebrata</taxon>
        <taxon>Euteleostomi</taxon>
        <taxon>Amphibia</taxon>
        <taxon>Gymnophiona</taxon>
        <taxon>Geotrypetes</taxon>
    </lineage>
</organism>
<dbReference type="GeneID" id="117349164"/>
<sequence length="829" mass="94921">MCLCWASLRQLARRASAAALNYRRAEETDVLENPRYFQTLVSLLKRRVEWKKSQVEEAMVGEDVALLKAEVTRLTTELQETIEEKVQAAQYGLAVLEENVELKQKQGDLEAECEALKLELNQIKEALSESYTNHKRVTEDGESREESLINESASKEAVLIEKIEELQNDVKQLKSSVSNTSAENERLNTAIQDLKKECKGLETEKSQFREKFKQCKVREVQQLQDFTELEEENISLIKQVSVLRQNQVEFEGLKHEFKGKEEETEILNGQLMEMSQLKEILERQLEEALETLKSEREQKNELRRELSGFLSTYDSLGNLQANLDELNEEEFDSGYGKLNGEIRMSTPRNSNVCRPGPSLASDLFSELSLSEIQKLKQQLLQVDCEKASLVADVQELQKQLNIAKEALSTQQEQNNQLKQQMKVLQQFQDFDDLRSPCDMISSLNLGTFECNYDTPNGEIVQLRAELHEIRQKYLDFEAKYQKEKEGWQAESEELDEKIKFYVQMGKNDREILAELEEELKVSRKIFSDFQGKLNMAQDELMSFMEELANLYHHVCMCNNLTPNRVLLDYYKDGRGSRVQLRKRKSSDILGKVLFNSDNELIGDGGDEQSPKGSLCSPMGSDYGGDLVKEPMNITHLIAIVKDQISHLQGAVALSWHRTSMDSLATELEKDKEALVEEIMKLKSLLSTKREQIATLRTVLKANKQTAEVALSNLKGKYENEKNLVSETMVKLRHELKALKEDAATFSSLRSVFASRCDQYVLQLDEMQRQLSAAEDEKKTLNSLLRMAIQQKLALTQRLESLETPSEVSKTNRSKSATKTKVRTPKIKLT</sequence>
<feature type="coiled-coil region" evidence="3">
    <location>
        <begin position="664"/>
        <end position="790"/>
    </location>
</feature>
<dbReference type="GO" id="GO:0008093">
    <property type="term" value="F:cytoskeletal anchor activity"/>
    <property type="evidence" value="ECO:0007669"/>
    <property type="project" value="InterPro"/>
</dbReference>
<feature type="region of interest" description="Disordered" evidence="4">
    <location>
        <begin position="800"/>
        <end position="829"/>
    </location>
</feature>
<name>A0A6P8NPP6_GEOSA</name>
<comment type="similarity">
    <text evidence="1">Belongs to the BicD family.</text>
</comment>
<evidence type="ECO:0000256" key="1">
    <source>
        <dbReference type="ARBA" id="ARBA00010061"/>
    </source>
</evidence>
<keyword evidence="5" id="KW-1185">Reference proteome</keyword>
<dbReference type="PANTHER" id="PTHR31233:SF10">
    <property type="entry name" value="BICD CARGO ADAPTOR 2"/>
    <property type="match status" value="1"/>
</dbReference>
<dbReference type="GO" id="GO:0070840">
    <property type="term" value="F:dynein complex binding"/>
    <property type="evidence" value="ECO:0007669"/>
    <property type="project" value="InterPro"/>
</dbReference>
<feature type="coiled-coil region" evidence="3">
    <location>
        <begin position="386"/>
        <end position="427"/>
    </location>
</feature>
<reference evidence="6" key="1">
    <citation type="submission" date="2025-08" db="UniProtKB">
        <authorList>
            <consortium name="RefSeq"/>
        </authorList>
    </citation>
    <scope>IDENTIFICATION</scope>
</reference>
<evidence type="ECO:0000256" key="4">
    <source>
        <dbReference type="SAM" id="MobiDB-lite"/>
    </source>
</evidence>